<organism evidence="2 3">
    <name type="scientific">Phrynocephalus forsythii</name>
    <dbReference type="NCBI Taxonomy" id="171643"/>
    <lineage>
        <taxon>Eukaryota</taxon>
        <taxon>Metazoa</taxon>
        <taxon>Chordata</taxon>
        <taxon>Craniata</taxon>
        <taxon>Vertebrata</taxon>
        <taxon>Euteleostomi</taxon>
        <taxon>Lepidosauria</taxon>
        <taxon>Squamata</taxon>
        <taxon>Bifurcata</taxon>
        <taxon>Unidentata</taxon>
        <taxon>Episquamata</taxon>
        <taxon>Toxicofera</taxon>
        <taxon>Iguania</taxon>
        <taxon>Acrodonta</taxon>
        <taxon>Agamidae</taxon>
        <taxon>Agaminae</taxon>
        <taxon>Phrynocephalus</taxon>
    </lineage>
</organism>
<keyword evidence="3" id="KW-1185">Reference proteome</keyword>
<name>A0A9Q1AQM4_9SAUR</name>
<dbReference type="PANTHER" id="PTHR37346">
    <property type="entry name" value="PROLINE-RICH PROTEIN 19"/>
    <property type="match status" value="1"/>
</dbReference>
<evidence type="ECO:0000256" key="1">
    <source>
        <dbReference type="SAM" id="MobiDB-lite"/>
    </source>
</evidence>
<accession>A0A9Q1AQM4</accession>
<feature type="region of interest" description="Disordered" evidence="1">
    <location>
        <begin position="353"/>
        <end position="382"/>
    </location>
</feature>
<dbReference type="Pfam" id="PF15455">
    <property type="entry name" value="Pro-rich_19"/>
    <property type="match status" value="2"/>
</dbReference>
<gene>
    <name evidence="2" type="ORF">JRQ81_011520</name>
</gene>
<dbReference type="InterPro" id="IPR029355">
    <property type="entry name" value="Pro-rich_19"/>
</dbReference>
<evidence type="ECO:0000313" key="3">
    <source>
        <dbReference type="Proteomes" id="UP001142489"/>
    </source>
</evidence>
<protein>
    <submittedName>
        <fullName evidence="2">Uncharacterized protein</fullName>
    </submittedName>
</protein>
<feature type="compositionally biased region" description="Basic and acidic residues" evidence="1">
    <location>
        <begin position="353"/>
        <end position="364"/>
    </location>
</feature>
<evidence type="ECO:0000313" key="2">
    <source>
        <dbReference type="EMBL" id="KAJ7304002.1"/>
    </source>
</evidence>
<comment type="caution">
    <text evidence="2">The sequence shown here is derived from an EMBL/GenBank/DDBJ whole genome shotgun (WGS) entry which is preliminary data.</text>
</comment>
<dbReference type="AlphaFoldDB" id="A0A9Q1AQM4"/>
<proteinExistence type="predicted"/>
<reference evidence="2" key="1">
    <citation type="journal article" date="2023" name="DNA Res.">
        <title>Chromosome-level genome assembly of Phrynocephalus forsythii using third-generation DNA sequencing and Hi-C analysis.</title>
        <authorList>
            <person name="Qi Y."/>
            <person name="Zhao W."/>
            <person name="Zhao Y."/>
            <person name="Niu C."/>
            <person name="Cao S."/>
            <person name="Zhang Y."/>
        </authorList>
    </citation>
    <scope>NUCLEOTIDE SEQUENCE</scope>
    <source>
        <tissue evidence="2">Muscle</tissue>
    </source>
</reference>
<feature type="region of interest" description="Disordered" evidence="1">
    <location>
        <begin position="38"/>
        <end position="66"/>
    </location>
</feature>
<dbReference type="Proteomes" id="UP001142489">
    <property type="component" value="Unassembled WGS sequence"/>
</dbReference>
<dbReference type="OrthoDB" id="9451259at2759"/>
<dbReference type="EMBL" id="JAPFRF010000023">
    <property type="protein sequence ID" value="KAJ7304002.1"/>
    <property type="molecule type" value="Genomic_DNA"/>
</dbReference>
<dbReference type="PANTHER" id="PTHR37346:SF1">
    <property type="entry name" value="PROLINE-RICH PROTEIN 19"/>
    <property type="match status" value="1"/>
</dbReference>
<sequence>MLFANLPKEINMNSCGMEEPRKHILTGSGLQCSFHQLNGSPLEPHNTKEKSTKVKHRRTRRERNSAKFGRNVTDRISEQKSTCRGLQKMLPPFWSSQLSQCAKSTPLPAIKGTCVAKPVIITQNRLTQHLGMFNREVKSADIERLLSPRTEQVATEVTPIQSDTRVEMEMVRGNQSCKSCDANRKSVLNEEFACTGKDLNGMKEDSPTEVECLPISTEEQYGVSLIQDVNTGSQPSAASPTVELCQQIIETEAFQSDVPVALNEQENVPCSLTAPVEPGNDKYLVKKLAQELQKLLDLKAIFPGRNLISETRQAVIRVLQEQKKTLPDFSALAQLKTLANSCNGDIVHADFRSPRNNEQEELKCKSKSSNCSSRTSDQDVSFKKRRGEGHFFFTSPLSSTVHTALRTAEERSGEEESTESFAEPEMVDPHCFFRMAGQPRPHLLSGSSRRMTSVRTSFASDEHCRLKEALGKTARHGLEESFWQPRGEHARSEVAKSVFSKRNDSKRHWVPFPVHESSDSADLNMSSNGPGPFPLTELQQYSCNYELSPDQWNVQEMETAAILNPSQELHSSLPPDLGLRFSESQTSFDVLKSIWSPKVHSRGARHPMSHVLGCSRLAHQPPSPRELNLRHNRQPEDFLQLFSVVPPRHYFCGQNPQQEMCVPSRHQQHGNGLFSAMAHPRTYCPKVSGKQGKPSNGQLAWGLMEAPERMQGNQGRGLSRSGNQTRDLERLLQLDGPQQLQIFQQLPLSYFPPSEALEESTDIPLYTFQGHLLGRQSSPEPWAFPRMKLY</sequence>